<proteinExistence type="predicted"/>
<dbReference type="InterPro" id="IPR011761">
    <property type="entry name" value="ATP-grasp"/>
</dbReference>
<dbReference type="RefSeq" id="WP_012173112.1">
    <property type="nucleotide sequence ID" value="NC_009937.1"/>
</dbReference>
<dbReference type="KEGG" id="azc:AZC_4593"/>
<dbReference type="PROSITE" id="PS00866">
    <property type="entry name" value="CPSASE_1"/>
    <property type="match status" value="1"/>
</dbReference>
<evidence type="ECO:0000256" key="1">
    <source>
        <dbReference type="ARBA" id="ARBA00001953"/>
    </source>
</evidence>
<dbReference type="GO" id="GO:0046872">
    <property type="term" value="F:metal ion binding"/>
    <property type="evidence" value="ECO:0007669"/>
    <property type="project" value="InterPro"/>
</dbReference>
<evidence type="ECO:0000256" key="2">
    <source>
        <dbReference type="ARBA" id="ARBA00022598"/>
    </source>
</evidence>
<evidence type="ECO:0000313" key="12">
    <source>
        <dbReference type="Proteomes" id="UP000000270"/>
    </source>
</evidence>
<comment type="cofactor">
    <cofactor evidence="1">
        <name>biotin</name>
        <dbReference type="ChEBI" id="CHEBI:57586"/>
    </cofactor>
</comment>
<evidence type="ECO:0000259" key="8">
    <source>
        <dbReference type="PROSITE" id="PS50968"/>
    </source>
</evidence>
<dbReference type="InterPro" id="IPR050856">
    <property type="entry name" value="Biotin_carboxylase_complex"/>
</dbReference>
<feature type="domain" description="ATP-grasp" evidence="9">
    <location>
        <begin position="121"/>
        <end position="317"/>
    </location>
</feature>
<dbReference type="PANTHER" id="PTHR18866">
    <property type="entry name" value="CARBOXYLASE:PYRUVATE/ACETYL-COA/PROPIONYL-COA CARBOXYLASE"/>
    <property type="match status" value="1"/>
</dbReference>
<reference evidence="11 12" key="4">
    <citation type="journal article" date="2009" name="Appl. Environ. Microbiol.">
        <title>Comparative genome-wide transcriptional profiling of Azorhizobium caulinodans ORS571 grown under free-living and symbiotic conditions.</title>
        <authorList>
            <person name="Tsukada S."/>
            <person name="Aono T."/>
            <person name="Akiba N."/>
            <person name="Lee KB."/>
            <person name="Liu CT."/>
            <person name="Toyazaki H."/>
            <person name="Oyaizu H."/>
        </authorList>
    </citation>
    <scope>NUCLEOTIDE SEQUENCE [LARGE SCALE GENOMIC DNA]</scope>
    <source>
        <strain evidence="12">ATCC 43989 / DSM 5975 / JCM 20966 / LMG 6465 / NBRC 14845 / NCIMB 13405 / ORS 571</strain>
    </source>
</reference>
<dbReference type="AlphaFoldDB" id="A8HZK5"/>
<dbReference type="FunFam" id="3.40.50.20:FF:000010">
    <property type="entry name" value="Propionyl-CoA carboxylase subunit alpha"/>
    <property type="match status" value="1"/>
</dbReference>
<dbReference type="PROSITE" id="PS50975">
    <property type="entry name" value="ATP_GRASP"/>
    <property type="match status" value="1"/>
</dbReference>
<keyword evidence="3 7" id="KW-0547">Nucleotide-binding</keyword>
<dbReference type="Pfam" id="PF21139">
    <property type="entry name" value="BT_MCC_alpha"/>
    <property type="match status" value="1"/>
</dbReference>
<dbReference type="PROSITE" id="PS50968">
    <property type="entry name" value="BIOTINYL_LIPOYL"/>
    <property type="match status" value="1"/>
</dbReference>
<organism evidence="11 12">
    <name type="scientific">Azorhizobium caulinodans (strain ATCC 43989 / DSM 5975 / JCM 20966 / LMG 6465 / NBRC 14845 / NCIMB 13405 / ORS 571)</name>
    <dbReference type="NCBI Taxonomy" id="438753"/>
    <lineage>
        <taxon>Bacteria</taxon>
        <taxon>Pseudomonadati</taxon>
        <taxon>Pseudomonadota</taxon>
        <taxon>Alphaproteobacteria</taxon>
        <taxon>Hyphomicrobiales</taxon>
        <taxon>Xanthobacteraceae</taxon>
        <taxon>Azorhizobium</taxon>
    </lineage>
</organism>
<dbReference type="InterPro" id="IPR005482">
    <property type="entry name" value="Biotin_COase_C"/>
</dbReference>
<dbReference type="InterPro" id="IPR005479">
    <property type="entry name" value="CPAse_ATP-bd"/>
</dbReference>
<dbReference type="PROSITE" id="PS00867">
    <property type="entry name" value="CPSASE_2"/>
    <property type="match status" value="1"/>
</dbReference>
<dbReference type="InterPro" id="IPR016185">
    <property type="entry name" value="PreATP-grasp_dom_sf"/>
</dbReference>
<accession>A8HZK5</accession>
<dbReference type="CDD" id="cd06850">
    <property type="entry name" value="biotinyl_domain"/>
    <property type="match status" value="1"/>
</dbReference>
<dbReference type="eggNOG" id="COG4770">
    <property type="taxonomic scope" value="Bacteria"/>
</dbReference>
<dbReference type="PANTHER" id="PTHR18866:SF33">
    <property type="entry name" value="METHYLCROTONOYL-COA CARBOXYLASE SUBUNIT ALPHA, MITOCHONDRIAL-RELATED"/>
    <property type="match status" value="1"/>
</dbReference>
<dbReference type="FunFam" id="2.40.50.100:FF:000003">
    <property type="entry name" value="Acetyl-CoA carboxylase biotin carboxyl carrier protein"/>
    <property type="match status" value="1"/>
</dbReference>
<dbReference type="InterPro" id="IPR011764">
    <property type="entry name" value="Biotin_carboxylation_dom"/>
</dbReference>
<dbReference type="PROSITE" id="PS50979">
    <property type="entry name" value="BC"/>
    <property type="match status" value="1"/>
</dbReference>
<dbReference type="SUPFAM" id="SSF56059">
    <property type="entry name" value="Glutathione synthetase ATP-binding domain-like"/>
    <property type="match status" value="1"/>
</dbReference>
<name>A8HZK5_AZOC5</name>
<keyword evidence="2" id="KW-0436">Ligase</keyword>
<sequence length="665" mass="70154">MSLRKLLIANRGEIAVRIMRTARAMGIATVAVYSEADAHALHVETADEAWPIGPAPARESYLKIDAIIAAAKASGADAIHPGYGFLSENAAFGEACAEASITFVGPPASAIRAMGSKSAAKALMEKAGVPLVPGYHGEDQDPALLAAEAARIGYPVLIKASAGGGGKGMKVVASAGEFADALASAQREARNAFGDDRVLIEKYLTRPRHIEVQVFADSHGNAVYLNERDCSIQRRHQKVVEEAPAPGLSPERRAAMGQAAVDAARAVGYVGAGTVEFIAEGEDFFFMEMNTRLQVEHPVTEAITGQDLVEWQLRVARGERLPLTQADVPLEGAAIEVRLYAEDPQKDFLPQVGRLDHLRLPDDLPGVRVDTGVRAGDSVSIHYDPMIAKIIARGADRAEAVGRLAAALAATEVVGLPTNRAFLAAIANHPAFTAADLDTGFIGRFGADLLPAPEPLDDRTLALAALSILLEEARVSATATDPADPFSPWGLAPGWRLNRAAHVDLTFSDGGARLVVRAHYRARGFALDLPGGTLEVEGRLEADGTMEARLAGVKLRARVVRSGMKLTVFAGGTERLIEFVDPRRASIDATGTAGRLVAPMPGTVIRVAVEPGQSVQKGAALVVVEAMKMEHTVTAPRDGTVARVLFAAGDLVDEGAELLVLEEAG</sequence>
<dbReference type="NCBIfam" id="NF006367">
    <property type="entry name" value="PRK08591.1"/>
    <property type="match status" value="1"/>
</dbReference>
<evidence type="ECO:0000256" key="7">
    <source>
        <dbReference type="PROSITE-ProRule" id="PRU00409"/>
    </source>
</evidence>
<evidence type="ECO:0000256" key="5">
    <source>
        <dbReference type="ARBA" id="ARBA00022946"/>
    </source>
</evidence>
<reference evidence="12" key="2">
    <citation type="submission" date="2007-04" db="EMBL/GenBank/DDBJ databases">
        <title>Complete genome sequence of the nitrogen-fixing bacterium Azorhizobium caulinodans ORS571.</title>
        <authorList>
            <person name="Lee K.B."/>
            <person name="Backer P.D."/>
            <person name="Aono T."/>
            <person name="Liu C.T."/>
            <person name="Suzuki S."/>
            <person name="Suzuki T."/>
            <person name="Kaneko T."/>
            <person name="Yamada M."/>
            <person name="Tabata S."/>
            <person name="Kupfer D.M."/>
            <person name="Najar F.Z."/>
            <person name="Wiley G.B."/>
            <person name="Roe B."/>
            <person name="Binnewies T."/>
            <person name="Ussery D."/>
            <person name="Vereecke D."/>
            <person name="Gevers D."/>
            <person name="Holsters M."/>
            <person name="Oyaizu H."/>
        </authorList>
    </citation>
    <scope>NUCLEOTIDE SEQUENCE [LARGE SCALE GENOMIC DNA]</scope>
    <source>
        <strain evidence="12">ATCC 43989 / DSM 5975 / JCM 20966 / LMG 6465 / NBRC 14845 / NCIMB 13405 / ORS 571</strain>
    </source>
</reference>
<dbReference type="FunFam" id="3.30.470.20:FF:000028">
    <property type="entry name" value="Methylcrotonoyl-CoA carboxylase subunit alpha, mitochondrial"/>
    <property type="match status" value="1"/>
</dbReference>
<dbReference type="InterPro" id="IPR011053">
    <property type="entry name" value="Single_hybrid_motif"/>
</dbReference>
<dbReference type="SUPFAM" id="SSF52440">
    <property type="entry name" value="PreATP-grasp domain"/>
    <property type="match status" value="1"/>
</dbReference>
<dbReference type="Pfam" id="PF00289">
    <property type="entry name" value="Biotin_carb_N"/>
    <property type="match status" value="1"/>
</dbReference>
<dbReference type="STRING" id="438753.AZC_4593"/>
<dbReference type="InterPro" id="IPR000089">
    <property type="entry name" value="Biotin_lipoyl"/>
</dbReference>
<reference evidence="11 12" key="5">
    <citation type="journal article" date="2010" name="Appl. Environ. Microbiol.">
        <title>phrR-like gene praR of Azorhizobium caulinodans ORS571 is essential for symbiosis with Sesbania rostrata and is involved in expression of reb genes.</title>
        <authorList>
            <person name="Akiba N."/>
            <person name="Aono T."/>
            <person name="Toyazaki H."/>
            <person name="Sato S."/>
            <person name="Oyaizu H."/>
        </authorList>
    </citation>
    <scope>NUCLEOTIDE SEQUENCE [LARGE SCALE GENOMIC DNA]</scope>
    <source>
        <strain evidence="12">ATCC 43989 / DSM 5975 / JCM 20966 / LMG 6465 / NBRC 14845 / NCIMB 13405 / ORS 571</strain>
    </source>
</reference>
<dbReference type="SUPFAM" id="SSF51230">
    <property type="entry name" value="Single hybrid motif"/>
    <property type="match status" value="1"/>
</dbReference>
<dbReference type="Pfam" id="PF02786">
    <property type="entry name" value="CPSase_L_D2"/>
    <property type="match status" value="1"/>
</dbReference>
<reference evidence="11 12" key="3">
    <citation type="journal article" date="2008" name="BMC Genomics">
        <title>The genome of the versatile nitrogen fixer Azorhizobium caulinodans ORS571.</title>
        <authorList>
            <person name="Lee KB."/>
            <person name="Backer P.D."/>
            <person name="Aono T."/>
            <person name="Liu CT."/>
            <person name="Suzuki S."/>
            <person name="Suzuki T."/>
            <person name="Kaneko T."/>
            <person name="Yamada M."/>
            <person name="Tabata S."/>
            <person name="Kupfer D.M."/>
            <person name="Najar F.Z."/>
            <person name="Wiley G.B."/>
            <person name="Roe B."/>
            <person name="Binnewies T.T."/>
            <person name="Ussery D.W."/>
            <person name="D'Haeze W."/>
            <person name="Herder J.D."/>
            <person name="Gevers D."/>
            <person name="Vereecke D."/>
            <person name="Holsters M."/>
            <person name="Oyaizu H."/>
        </authorList>
    </citation>
    <scope>NUCLEOTIDE SEQUENCE [LARGE SCALE GENOMIC DNA]</scope>
    <source>
        <strain evidence="12">ATCC 43989 / DSM 5975 / JCM 20966 / LMG 6465 / NBRC 14845 / NCIMB 13405 / ORS 571</strain>
    </source>
</reference>
<evidence type="ECO:0000313" key="11">
    <source>
        <dbReference type="EMBL" id="BAF90591.1"/>
    </source>
</evidence>
<dbReference type="Gene3D" id="2.40.50.100">
    <property type="match status" value="1"/>
</dbReference>
<evidence type="ECO:0000256" key="4">
    <source>
        <dbReference type="ARBA" id="ARBA00022840"/>
    </source>
</evidence>
<dbReference type="EMBL" id="AP009384">
    <property type="protein sequence ID" value="BAF90591.1"/>
    <property type="molecule type" value="Genomic_DNA"/>
</dbReference>
<dbReference type="Pfam" id="PF02785">
    <property type="entry name" value="Biotin_carb_C"/>
    <property type="match status" value="1"/>
</dbReference>
<evidence type="ECO:0000256" key="6">
    <source>
        <dbReference type="ARBA" id="ARBA00023267"/>
    </source>
</evidence>
<dbReference type="InterPro" id="IPR048429">
    <property type="entry name" value="MCC_alpha_BT"/>
</dbReference>
<dbReference type="Proteomes" id="UP000000270">
    <property type="component" value="Chromosome"/>
</dbReference>
<reference evidence="11 12" key="6">
    <citation type="journal article" date="2011" name="Appl. Environ. Microbiol.">
        <title>Involvement of the azorhizobial chromosome partition gene (parA) in the onset of bacteroid differentiation during Sesbania rostrata stem nodule development.</title>
        <authorList>
            <person name="Liu CT."/>
            <person name="Lee KB."/>
            <person name="Wang YS."/>
            <person name="Peng MH."/>
            <person name="Lee KT."/>
            <person name="Suzuki S."/>
            <person name="Suzuki T."/>
            <person name="Oyaizu H."/>
        </authorList>
    </citation>
    <scope>NUCLEOTIDE SEQUENCE [LARGE SCALE GENOMIC DNA]</scope>
    <source>
        <strain evidence="12">ATCC 43989 / DSM 5975 / JCM 20966 / LMG 6465 / NBRC 14845 / NCIMB 13405 / ORS 571</strain>
    </source>
</reference>
<feature type="domain" description="Lipoyl-binding" evidence="8">
    <location>
        <begin position="584"/>
        <end position="662"/>
    </location>
</feature>
<dbReference type="GO" id="GO:0005524">
    <property type="term" value="F:ATP binding"/>
    <property type="evidence" value="ECO:0007669"/>
    <property type="project" value="UniProtKB-UniRule"/>
</dbReference>
<dbReference type="HOGENOM" id="CLU_000395_3_1_5"/>
<evidence type="ECO:0000259" key="9">
    <source>
        <dbReference type="PROSITE" id="PS50975"/>
    </source>
</evidence>
<gene>
    <name evidence="11" type="ordered locus">AZC_4593</name>
</gene>
<dbReference type="InterPro" id="IPR011054">
    <property type="entry name" value="Rudment_hybrid_motif"/>
</dbReference>
<keyword evidence="12" id="KW-1185">Reference proteome</keyword>
<dbReference type="FunFam" id="3.30.1490.20:FF:000003">
    <property type="entry name" value="acetyl-CoA carboxylase isoform X1"/>
    <property type="match status" value="1"/>
</dbReference>
<evidence type="ECO:0000259" key="10">
    <source>
        <dbReference type="PROSITE" id="PS50979"/>
    </source>
</evidence>
<dbReference type="SMART" id="SM01209">
    <property type="entry name" value="GARS_A"/>
    <property type="match status" value="1"/>
</dbReference>
<dbReference type="SUPFAM" id="SSF51246">
    <property type="entry name" value="Rudiment single hybrid motif"/>
    <property type="match status" value="1"/>
</dbReference>
<dbReference type="Gene3D" id="3.30.470.20">
    <property type="entry name" value="ATP-grasp fold, B domain"/>
    <property type="match status" value="1"/>
</dbReference>
<dbReference type="Gene3D" id="3.30.700.40">
    <property type="match status" value="1"/>
</dbReference>
<protein>
    <submittedName>
        <fullName evidence="11">Putative acyl-CoA carboxylase alpha chain protein</fullName>
    </submittedName>
</protein>
<feature type="domain" description="Biotin carboxylation" evidence="10">
    <location>
        <begin position="2"/>
        <end position="447"/>
    </location>
</feature>
<reference evidence="11 12" key="1">
    <citation type="journal article" date="2007" name="Appl. Environ. Microbiol.">
        <title>Rhizobial factors required for stem nodule maturation and maintenance in Sesbania rostrata-Azorhizobium caulinodans ORS571 symbiosis.</title>
        <authorList>
            <person name="Suzuki S."/>
            <person name="Aono T."/>
            <person name="Lee KB."/>
            <person name="Suzuki T."/>
            <person name="Liu CT."/>
            <person name="Miwa H."/>
            <person name="Wakao S."/>
            <person name="Iki T."/>
            <person name="Oyaizu H."/>
        </authorList>
    </citation>
    <scope>NUCLEOTIDE SEQUENCE [LARGE SCALE GENOMIC DNA]</scope>
    <source>
        <strain evidence="12">ATCC 43989 / DSM 5975 / JCM 20966 / LMG 6465 / NBRC 14845 / NCIMB 13405 / ORS 571</strain>
    </source>
</reference>
<keyword evidence="6" id="KW-0092">Biotin</keyword>
<keyword evidence="4 7" id="KW-0067">ATP-binding</keyword>
<keyword evidence="5" id="KW-0809">Transit peptide</keyword>
<dbReference type="InterPro" id="IPR005481">
    <property type="entry name" value="BC-like_N"/>
</dbReference>
<evidence type="ECO:0000256" key="3">
    <source>
        <dbReference type="ARBA" id="ARBA00022741"/>
    </source>
</evidence>
<dbReference type="Pfam" id="PF00364">
    <property type="entry name" value="Biotin_lipoyl"/>
    <property type="match status" value="1"/>
</dbReference>
<dbReference type="GO" id="GO:0016874">
    <property type="term" value="F:ligase activity"/>
    <property type="evidence" value="ECO:0007669"/>
    <property type="project" value="UniProtKB-KW"/>
</dbReference>
<dbReference type="SMART" id="SM00878">
    <property type="entry name" value="Biotin_carb_C"/>
    <property type="match status" value="1"/>
</dbReference>